<comment type="subcellular location">
    <subcellularLocation>
        <location evidence="1">Nucleus</location>
    </subcellularLocation>
</comment>
<keyword evidence="4" id="KW-0539">Nucleus</keyword>
<name>A0A9P9AHR0_9HYPO</name>
<dbReference type="GO" id="GO:0003700">
    <property type="term" value="F:DNA-binding transcription factor activity"/>
    <property type="evidence" value="ECO:0007669"/>
    <property type="project" value="InterPro"/>
</dbReference>
<dbReference type="SUPFAM" id="SSF57959">
    <property type="entry name" value="Leucine zipper domain"/>
    <property type="match status" value="1"/>
</dbReference>
<evidence type="ECO:0000256" key="1">
    <source>
        <dbReference type="ARBA" id="ARBA00004123"/>
    </source>
</evidence>
<dbReference type="SMART" id="SM00338">
    <property type="entry name" value="BRLZ"/>
    <property type="match status" value="1"/>
</dbReference>
<dbReference type="SUPFAM" id="SSF53098">
    <property type="entry name" value="Ribonuclease H-like"/>
    <property type="match status" value="1"/>
</dbReference>
<evidence type="ECO:0000313" key="8">
    <source>
        <dbReference type="Proteomes" id="UP000777438"/>
    </source>
</evidence>
<gene>
    <name evidence="7" type="ORF">B0T10DRAFT_590724</name>
</gene>
<comment type="caution">
    <text evidence="7">The sequence shown here is derived from an EMBL/GenBank/DDBJ whole genome shotgun (WGS) entry which is preliminary data.</text>
</comment>
<feature type="compositionally biased region" description="Polar residues" evidence="5">
    <location>
        <begin position="352"/>
        <end position="366"/>
    </location>
</feature>
<dbReference type="Pfam" id="PF00170">
    <property type="entry name" value="bZIP_1"/>
    <property type="match status" value="1"/>
</dbReference>
<feature type="compositionally biased region" description="Low complexity" evidence="5">
    <location>
        <begin position="318"/>
        <end position="332"/>
    </location>
</feature>
<dbReference type="EMBL" id="JAGPYM010000051">
    <property type="protein sequence ID" value="KAH6871711.1"/>
    <property type="molecule type" value="Genomic_DNA"/>
</dbReference>
<dbReference type="CDD" id="cd14687">
    <property type="entry name" value="bZIP_ATF2"/>
    <property type="match status" value="1"/>
</dbReference>
<dbReference type="InterPro" id="IPR051027">
    <property type="entry name" value="bZIP_transcription_factors"/>
</dbReference>
<feature type="compositionally biased region" description="Polar residues" evidence="5">
    <location>
        <begin position="299"/>
        <end position="311"/>
    </location>
</feature>
<evidence type="ECO:0000256" key="3">
    <source>
        <dbReference type="ARBA" id="ARBA00023163"/>
    </source>
</evidence>
<feature type="region of interest" description="Disordered" evidence="5">
    <location>
        <begin position="299"/>
        <end position="411"/>
    </location>
</feature>
<evidence type="ECO:0000256" key="4">
    <source>
        <dbReference type="ARBA" id="ARBA00023242"/>
    </source>
</evidence>
<dbReference type="AlphaFoldDB" id="A0A9P9AHR0"/>
<dbReference type="Gene3D" id="3.30.420.10">
    <property type="entry name" value="Ribonuclease H-like superfamily/Ribonuclease H"/>
    <property type="match status" value="1"/>
</dbReference>
<dbReference type="InterPro" id="IPR036397">
    <property type="entry name" value="RNaseH_sf"/>
</dbReference>
<dbReference type="Proteomes" id="UP000777438">
    <property type="component" value="Unassembled WGS sequence"/>
</dbReference>
<dbReference type="InterPro" id="IPR004827">
    <property type="entry name" value="bZIP"/>
</dbReference>
<evidence type="ECO:0000259" key="6">
    <source>
        <dbReference type="PROSITE" id="PS50217"/>
    </source>
</evidence>
<dbReference type="InterPro" id="IPR012337">
    <property type="entry name" value="RNaseH-like_sf"/>
</dbReference>
<feature type="region of interest" description="Disordered" evidence="5">
    <location>
        <begin position="138"/>
        <end position="162"/>
    </location>
</feature>
<feature type="compositionally biased region" description="Basic and acidic residues" evidence="5">
    <location>
        <begin position="138"/>
        <end position="158"/>
    </location>
</feature>
<evidence type="ECO:0000313" key="7">
    <source>
        <dbReference type="EMBL" id="KAH6871711.1"/>
    </source>
</evidence>
<feature type="compositionally biased region" description="Basic and acidic residues" evidence="5">
    <location>
        <begin position="373"/>
        <end position="390"/>
    </location>
</feature>
<accession>A0A9P9AHR0</accession>
<dbReference type="PROSITE" id="PS00036">
    <property type="entry name" value="BZIP_BASIC"/>
    <property type="match status" value="1"/>
</dbReference>
<keyword evidence="3" id="KW-0804">Transcription</keyword>
<dbReference type="PANTHER" id="PTHR19304">
    <property type="entry name" value="CYCLIC-AMP RESPONSE ELEMENT BINDING PROTEIN"/>
    <property type="match status" value="1"/>
</dbReference>
<dbReference type="GO" id="GO:0005634">
    <property type="term" value="C:nucleus"/>
    <property type="evidence" value="ECO:0007669"/>
    <property type="project" value="UniProtKB-SubCell"/>
</dbReference>
<dbReference type="Gene3D" id="1.20.5.170">
    <property type="match status" value="1"/>
</dbReference>
<protein>
    <recommendedName>
        <fullName evidence="6">BZIP domain-containing protein</fullName>
    </recommendedName>
</protein>
<keyword evidence="8" id="KW-1185">Reference proteome</keyword>
<dbReference type="GO" id="GO:0003676">
    <property type="term" value="F:nucleic acid binding"/>
    <property type="evidence" value="ECO:0007669"/>
    <property type="project" value="InterPro"/>
</dbReference>
<sequence length="490" mass="54974">MATETANRMEGILVATSASEKAGRVGMGGIVRDTLSNRPGEVVARYSIMIGSRDDQNVYTAELEAIATALRCMPDGLQHRQLTVMTSSRSALQVIARPQQQSGQCTVQEIHRHAERLQKSGNIVKMLWVPAGDKDFPMGSEAKTEARRAARGRQRPEKPTYQARSTRMRLAIAQQQRQKILPDVVGSTRSESTERYQACNMFQDQFPFSGLDDEVDGHTAVAAEGAVWNPYHVDVPYLLYRQRTGLDWSQLPTTDYQQDFQSHSLETLSQHSPVLNDSGFASRIKPTIDQSKQLEQFNQASCSPSYTTDLQSLDRKSSSTLPSDVSPSSISEPDYDEHDDHKAIEAPKNWEPTGQTRPSNQAPSTKGSRRKSTIKDDLNPFDEKKTNHSRDIKRKSRPANKLERNRQAANRCRIRKRAETEALKSDKVKMEKQHTKLAGEVEELTDEVYQLKCQLFLHTDCNCTLIHKYIKNGFRPTAASLSPIGIGLTS</sequence>
<dbReference type="PROSITE" id="PS50217">
    <property type="entry name" value="BZIP"/>
    <property type="match status" value="1"/>
</dbReference>
<organism evidence="7 8">
    <name type="scientific">Thelonectria olida</name>
    <dbReference type="NCBI Taxonomy" id="1576542"/>
    <lineage>
        <taxon>Eukaryota</taxon>
        <taxon>Fungi</taxon>
        <taxon>Dikarya</taxon>
        <taxon>Ascomycota</taxon>
        <taxon>Pezizomycotina</taxon>
        <taxon>Sordariomycetes</taxon>
        <taxon>Hypocreomycetidae</taxon>
        <taxon>Hypocreales</taxon>
        <taxon>Nectriaceae</taxon>
        <taxon>Thelonectria</taxon>
    </lineage>
</organism>
<evidence type="ECO:0000256" key="5">
    <source>
        <dbReference type="SAM" id="MobiDB-lite"/>
    </source>
</evidence>
<evidence type="ECO:0000256" key="2">
    <source>
        <dbReference type="ARBA" id="ARBA00023015"/>
    </source>
</evidence>
<reference evidence="7 8" key="1">
    <citation type="journal article" date="2021" name="Nat. Commun.">
        <title>Genetic determinants of endophytism in the Arabidopsis root mycobiome.</title>
        <authorList>
            <person name="Mesny F."/>
            <person name="Miyauchi S."/>
            <person name="Thiergart T."/>
            <person name="Pickel B."/>
            <person name="Atanasova L."/>
            <person name="Karlsson M."/>
            <person name="Huettel B."/>
            <person name="Barry K.W."/>
            <person name="Haridas S."/>
            <person name="Chen C."/>
            <person name="Bauer D."/>
            <person name="Andreopoulos W."/>
            <person name="Pangilinan J."/>
            <person name="LaButti K."/>
            <person name="Riley R."/>
            <person name="Lipzen A."/>
            <person name="Clum A."/>
            <person name="Drula E."/>
            <person name="Henrissat B."/>
            <person name="Kohler A."/>
            <person name="Grigoriev I.V."/>
            <person name="Martin F.M."/>
            <person name="Hacquard S."/>
        </authorList>
    </citation>
    <scope>NUCLEOTIDE SEQUENCE [LARGE SCALE GENOMIC DNA]</scope>
    <source>
        <strain evidence="7 8">MPI-CAGE-CH-0241</strain>
    </source>
</reference>
<feature type="domain" description="BZIP" evidence="6">
    <location>
        <begin position="395"/>
        <end position="458"/>
    </location>
</feature>
<proteinExistence type="predicted"/>
<dbReference type="OrthoDB" id="5243754at2759"/>
<keyword evidence="2" id="KW-0805">Transcription regulation</keyword>
<dbReference type="InterPro" id="IPR046347">
    <property type="entry name" value="bZIP_sf"/>
</dbReference>